<organism evidence="5 6">
    <name type="scientific">Sphingopyxis soli</name>
    <dbReference type="NCBI Taxonomy" id="592051"/>
    <lineage>
        <taxon>Bacteria</taxon>
        <taxon>Pseudomonadati</taxon>
        <taxon>Pseudomonadota</taxon>
        <taxon>Alphaproteobacteria</taxon>
        <taxon>Sphingomonadales</taxon>
        <taxon>Sphingomonadaceae</taxon>
        <taxon>Sphingopyxis</taxon>
    </lineage>
</organism>
<feature type="DNA-binding region" description="H-T-H motif" evidence="2">
    <location>
        <begin position="41"/>
        <end position="60"/>
    </location>
</feature>
<keyword evidence="1 2" id="KW-0238">DNA-binding</keyword>
<accession>A0ABN1LVS7</accession>
<evidence type="ECO:0000256" key="3">
    <source>
        <dbReference type="SAM" id="MobiDB-lite"/>
    </source>
</evidence>
<dbReference type="PROSITE" id="PS50977">
    <property type="entry name" value="HTH_TETR_2"/>
    <property type="match status" value="1"/>
</dbReference>
<dbReference type="Gene3D" id="1.10.357.10">
    <property type="entry name" value="Tetracycline Repressor, domain 2"/>
    <property type="match status" value="1"/>
</dbReference>
<evidence type="ECO:0000313" key="5">
    <source>
        <dbReference type="EMBL" id="GAA0860873.1"/>
    </source>
</evidence>
<proteinExistence type="predicted"/>
<feature type="domain" description="HTH tetR-type" evidence="4">
    <location>
        <begin position="20"/>
        <end position="78"/>
    </location>
</feature>
<protein>
    <submittedName>
        <fullName evidence="5">TetR/AcrR family transcriptional regulator</fullName>
    </submittedName>
</protein>
<dbReference type="Proteomes" id="UP001500738">
    <property type="component" value="Unassembled WGS sequence"/>
</dbReference>
<dbReference type="EMBL" id="BAAAFE010000001">
    <property type="protein sequence ID" value="GAA0860873.1"/>
    <property type="molecule type" value="Genomic_DNA"/>
</dbReference>
<dbReference type="InterPro" id="IPR001647">
    <property type="entry name" value="HTH_TetR"/>
</dbReference>
<evidence type="ECO:0000256" key="1">
    <source>
        <dbReference type="ARBA" id="ARBA00023125"/>
    </source>
</evidence>
<reference evidence="5 6" key="1">
    <citation type="journal article" date="2019" name="Int. J. Syst. Evol. Microbiol.">
        <title>The Global Catalogue of Microorganisms (GCM) 10K type strain sequencing project: providing services to taxonomists for standard genome sequencing and annotation.</title>
        <authorList>
            <consortium name="The Broad Institute Genomics Platform"/>
            <consortium name="The Broad Institute Genome Sequencing Center for Infectious Disease"/>
            <person name="Wu L."/>
            <person name="Ma J."/>
        </authorList>
    </citation>
    <scope>NUCLEOTIDE SEQUENCE [LARGE SCALE GENOMIC DNA]</scope>
    <source>
        <strain evidence="5 6">JCM 15910</strain>
    </source>
</reference>
<comment type="caution">
    <text evidence="5">The sequence shown here is derived from an EMBL/GenBank/DDBJ whole genome shotgun (WGS) entry which is preliminary data.</text>
</comment>
<evidence type="ECO:0000259" key="4">
    <source>
        <dbReference type="PROSITE" id="PS50977"/>
    </source>
</evidence>
<dbReference type="SUPFAM" id="SSF46689">
    <property type="entry name" value="Homeodomain-like"/>
    <property type="match status" value="1"/>
</dbReference>
<dbReference type="InterPro" id="IPR009057">
    <property type="entry name" value="Homeodomain-like_sf"/>
</dbReference>
<evidence type="ECO:0000256" key="2">
    <source>
        <dbReference type="PROSITE-ProRule" id="PRU00335"/>
    </source>
</evidence>
<keyword evidence="6" id="KW-1185">Reference proteome</keyword>
<evidence type="ECO:0000313" key="6">
    <source>
        <dbReference type="Proteomes" id="UP001500738"/>
    </source>
</evidence>
<name>A0ABN1LVS7_9SPHN</name>
<feature type="region of interest" description="Disordered" evidence="3">
    <location>
        <begin position="1"/>
        <end position="21"/>
    </location>
</feature>
<dbReference type="Pfam" id="PF00440">
    <property type="entry name" value="TetR_N"/>
    <property type="match status" value="1"/>
</dbReference>
<gene>
    <name evidence="5" type="ORF">GCM10009115_01230</name>
</gene>
<sequence length="212" mass="22683">MYHGEMNISPGHDSRANQKQRTRSAIVEAAIKLLGTGVRPTVAEAAAAAKVSRATAYRYFPTQDALLVEVAAHRPADAVEALLDRAPGDDARAHLLKLQTGFLDTAIAEEAAMRAALRAYLDAWFTAREKGEAAPDVREGRRMRWIATALAPELAALPAAQARRLHAALALTMGIEPLVVMKDVCRADDVEARATLAWAAEALLAAALKAEA</sequence>